<comment type="caution">
    <text evidence="2">The sequence shown here is derived from an EMBL/GenBank/DDBJ whole genome shotgun (WGS) entry which is preliminary data.</text>
</comment>
<keyword evidence="3" id="KW-1185">Reference proteome</keyword>
<dbReference type="STRING" id="1423729.FC80_GL001250"/>
<feature type="domain" description="LysM" evidence="1">
    <location>
        <begin position="205"/>
        <end position="249"/>
    </location>
</feature>
<dbReference type="InterPro" id="IPR036779">
    <property type="entry name" value="LysM_dom_sf"/>
</dbReference>
<dbReference type="PROSITE" id="PS51782">
    <property type="entry name" value="LYSM"/>
    <property type="match status" value="2"/>
</dbReference>
<dbReference type="PANTHER" id="PTHR33734:SF22">
    <property type="entry name" value="MEMBRANE-BOUND LYTIC MUREIN TRANSGLYCOSYLASE D"/>
    <property type="match status" value="1"/>
</dbReference>
<dbReference type="CDD" id="cd00118">
    <property type="entry name" value="LysM"/>
    <property type="match status" value="2"/>
</dbReference>
<dbReference type="EMBL" id="AYZE01000015">
    <property type="protein sequence ID" value="KRM90347.1"/>
    <property type="molecule type" value="Genomic_DNA"/>
</dbReference>
<protein>
    <submittedName>
        <fullName evidence="2">Phage-related lysin</fullName>
    </submittedName>
</protein>
<dbReference type="OrthoDB" id="2327954at2"/>
<dbReference type="PATRIC" id="fig|1423729.3.peg.1268"/>
<dbReference type="Proteomes" id="UP000051131">
    <property type="component" value="Unassembled WGS sequence"/>
</dbReference>
<name>A0A0R2CPP6_9LACO</name>
<gene>
    <name evidence="2" type="ORF">FC80_GL001250</name>
</gene>
<evidence type="ECO:0000313" key="3">
    <source>
        <dbReference type="Proteomes" id="UP000051131"/>
    </source>
</evidence>
<organism evidence="2 3">
    <name type="scientific">Liquorilactobacillus cacaonum DSM 21116</name>
    <dbReference type="NCBI Taxonomy" id="1423729"/>
    <lineage>
        <taxon>Bacteria</taxon>
        <taxon>Bacillati</taxon>
        <taxon>Bacillota</taxon>
        <taxon>Bacilli</taxon>
        <taxon>Lactobacillales</taxon>
        <taxon>Lactobacillaceae</taxon>
        <taxon>Liquorilactobacillus</taxon>
    </lineage>
</organism>
<dbReference type="InterPro" id="IPR018392">
    <property type="entry name" value="LysM"/>
</dbReference>
<dbReference type="PANTHER" id="PTHR33734">
    <property type="entry name" value="LYSM DOMAIN-CONTAINING GPI-ANCHORED PROTEIN 2"/>
    <property type="match status" value="1"/>
</dbReference>
<dbReference type="RefSeq" id="WP_057829467.1">
    <property type="nucleotide sequence ID" value="NZ_AYZE01000015.1"/>
</dbReference>
<proteinExistence type="predicted"/>
<dbReference type="Pfam" id="PF01476">
    <property type="entry name" value="LysM"/>
    <property type="match status" value="2"/>
</dbReference>
<reference evidence="2 3" key="1">
    <citation type="journal article" date="2015" name="Genome Announc.">
        <title>Expanding the biotechnology potential of lactobacilli through comparative genomics of 213 strains and associated genera.</title>
        <authorList>
            <person name="Sun Z."/>
            <person name="Harris H.M."/>
            <person name="McCann A."/>
            <person name="Guo C."/>
            <person name="Argimon S."/>
            <person name="Zhang W."/>
            <person name="Yang X."/>
            <person name="Jeffery I.B."/>
            <person name="Cooney J.C."/>
            <person name="Kagawa T.F."/>
            <person name="Liu W."/>
            <person name="Song Y."/>
            <person name="Salvetti E."/>
            <person name="Wrobel A."/>
            <person name="Rasinkangas P."/>
            <person name="Parkhill J."/>
            <person name="Rea M.C."/>
            <person name="O'Sullivan O."/>
            <person name="Ritari J."/>
            <person name="Douillard F.P."/>
            <person name="Paul Ross R."/>
            <person name="Yang R."/>
            <person name="Briner A.E."/>
            <person name="Felis G.E."/>
            <person name="de Vos W.M."/>
            <person name="Barrangou R."/>
            <person name="Klaenhammer T.R."/>
            <person name="Caufield P.W."/>
            <person name="Cui Y."/>
            <person name="Zhang H."/>
            <person name="O'Toole P.W."/>
        </authorList>
    </citation>
    <scope>NUCLEOTIDE SEQUENCE [LARGE SCALE GENOMIC DNA]</scope>
    <source>
        <strain evidence="2 3">DSM 21116</strain>
    </source>
</reference>
<dbReference type="AlphaFoldDB" id="A0A0R2CPP6"/>
<sequence>MTQTPDYSGFPIHKYVAIWQFTDYCKAGGLDGNVDLLGVTKKGYDGTSTASNSGATKVVTNSTTAAIKQGQTANNTRKSEIKTGDTVKVNFSATKWSNGSTIPSWVKGKSYTVQQVSGNQVLLANILSWIDKSNVEILQTAKQATSTGASSTYTVKSGDTLSKIAANYNTTYGKLATLNNIKAPYIIYSGQALKVSGSVTISSKLYYTVRKGDTLSEIAKHYGTTVANIKSLNGLKNVNYIYVGQSLRTR</sequence>
<dbReference type="SUPFAM" id="SSF54106">
    <property type="entry name" value="LysM domain"/>
    <property type="match status" value="2"/>
</dbReference>
<evidence type="ECO:0000259" key="1">
    <source>
        <dbReference type="PROSITE" id="PS51782"/>
    </source>
</evidence>
<evidence type="ECO:0000313" key="2">
    <source>
        <dbReference type="EMBL" id="KRM90347.1"/>
    </source>
</evidence>
<dbReference type="SMART" id="SM00257">
    <property type="entry name" value="LysM"/>
    <property type="match status" value="2"/>
</dbReference>
<accession>A0A0R2CPP6</accession>
<feature type="domain" description="LysM" evidence="1">
    <location>
        <begin position="151"/>
        <end position="195"/>
    </location>
</feature>
<dbReference type="Gene3D" id="3.10.350.10">
    <property type="entry name" value="LysM domain"/>
    <property type="match status" value="2"/>
</dbReference>